<organism evidence="1 2">
    <name type="scientific">Brassica cretica</name>
    <name type="common">Mustard</name>
    <dbReference type="NCBI Taxonomy" id="69181"/>
    <lineage>
        <taxon>Eukaryota</taxon>
        <taxon>Viridiplantae</taxon>
        <taxon>Streptophyta</taxon>
        <taxon>Embryophyta</taxon>
        <taxon>Tracheophyta</taxon>
        <taxon>Spermatophyta</taxon>
        <taxon>Magnoliopsida</taxon>
        <taxon>eudicotyledons</taxon>
        <taxon>Gunneridae</taxon>
        <taxon>Pentapetalae</taxon>
        <taxon>rosids</taxon>
        <taxon>malvids</taxon>
        <taxon>Brassicales</taxon>
        <taxon>Brassicaceae</taxon>
        <taxon>Brassiceae</taxon>
        <taxon>Brassica</taxon>
    </lineage>
</organism>
<evidence type="ECO:0000313" key="2">
    <source>
        <dbReference type="Proteomes" id="UP000712281"/>
    </source>
</evidence>
<reference evidence="1" key="1">
    <citation type="submission" date="2019-12" db="EMBL/GenBank/DDBJ databases">
        <title>Genome sequencing and annotation of Brassica cretica.</title>
        <authorList>
            <person name="Studholme D.J."/>
            <person name="Sarris P.F."/>
        </authorList>
    </citation>
    <scope>NUCLEOTIDE SEQUENCE</scope>
    <source>
        <strain evidence="1">PFS-001/15</strain>
        <tissue evidence="1">Leaf</tissue>
    </source>
</reference>
<sequence>MVLRRQGGELLGINMSAFLFWKLRSLHSSSIHKAWEGFTTASDADLIAEQQMWAAVDPYAKNECCFVLCYCCFRMNVVCRQRHVTWMMVA</sequence>
<name>A0A8S9LH30_BRACR</name>
<dbReference type="Gene3D" id="3.40.50.720">
    <property type="entry name" value="NAD(P)-binding Rossmann-like Domain"/>
    <property type="match status" value="1"/>
</dbReference>
<dbReference type="Proteomes" id="UP000712281">
    <property type="component" value="Unassembled WGS sequence"/>
</dbReference>
<evidence type="ECO:0000313" key="1">
    <source>
        <dbReference type="EMBL" id="KAF2606784.1"/>
    </source>
</evidence>
<comment type="caution">
    <text evidence="1">The sequence shown here is derived from an EMBL/GenBank/DDBJ whole genome shotgun (WGS) entry which is preliminary data.</text>
</comment>
<dbReference type="OrthoDB" id="1731983at2759"/>
<protein>
    <submittedName>
        <fullName evidence="1">Uncharacterized protein</fullName>
    </submittedName>
</protein>
<proteinExistence type="predicted"/>
<dbReference type="AlphaFoldDB" id="A0A8S9LH30"/>
<accession>A0A8S9LH30</accession>
<dbReference type="EMBL" id="QGKW02000276">
    <property type="protein sequence ID" value="KAF2606784.1"/>
    <property type="molecule type" value="Genomic_DNA"/>
</dbReference>
<gene>
    <name evidence="1" type="ORF">F2Q68_00044988</name>
</gene>